<gene>
    <name evidence="2" type="primary">mftA</name>
    <name evidence="2" type="ORF">KV110_37305</name>
</gene>
<dbReference type="NCBIfam" id="TIGR03969">
    <property type="entry name" value="mycofactocin"/>
    <property type="match status" value="1"/>
</dbReference>
<dbReference type="Pfam" id="PF23709">
    <property type="entry name" value="MftA"/>
    <property type="match status" value="1"/>
</dbReference>
<name>A0ABX8RRB0_NOCIO</name>
<sequence length="49" mass="5110">MPEYGSNGHTDTDHSGTVGAVEARDDAAAPLVEETLIEEVSIDGMCGVY</sequence>
<evidence type="ECO:0000313" key="2">
    <source>
        <dbReference type="EMBL" id="QXN90960.1"/>
    </source>
</evidence>
<evidence type="ECO:0000313" key="3">
    <source>
        <dbReference type="Proteomes" id="UP000694257"/>
    </source>
</evidence>
<organism evidence="2 3">
    <name type="scientific">Nocardia iowensis</name>
    <dbReference type="NCBI Taxonomy" id="204891"/>
    <lineage>
        <taxon>Bacteria</taxon>
        <taxon>Bacillati</taxon>
        <taxon>Actinomycetota</taxon>
        <taxon>Actinomycetes</taxon>
        <taxon>Mycobacteriales</taxon>
        <taxon>Nocardiaceae</taxon>
        <taxon>Nocardia</taxon>
    </lineage>
</organism>
<evidence type="ECO:0000256" key="1">
    <source>
        <dbReference type="SAM" id="MobiDB-lite"/>
    </source>
</evidence>
<dbReference type="InterPro" id="IPR023988">
    <property type="entry name" value="MftA"/>
</dbReference>
<protein>
    <submittedName>
        <fullName evidence="2">Mycofactocin MftA</fullName>
    </submittedName>
</protein>
<accession>A0ABX8RRB0</accession>
<keyword evidence="3" id="KW-1185">Reference proteome</keyword>
<feature type="region of interest" description="Disordered" evidence="1">
    <location>
        <begin position="1"/>
        <end position="26"/>
    </location>
</feature>
<reference evidence="2 3" key="1">
    <citation type="submission" date="2021-07" db="EMBL/GenBank/DDBJ databases">
        <title>Whole Genome Sequence of Nocardia Iowensis.</title>
        <authorList>
            <person name="Lamm A."/>
            <person name="Collins-Fairclough A.M."/>
            <person name="Bunk B."/>
            <person name="Sproer C."/>
        </authorList>
    </citation>
    <scope>NUCLEOTIDE SEQUENCE [LARGE SCALE GENOMIC DNA]</scope>
    <source>
        <strain evidence="2 3">NRRL 5646</strain>
    </source>
</reference>
<dbReference type="EMBL" id="CP078145">
    <property type="protein sequence ID" value="QXN90960.1"/>
    <property type="molecule type" value="Genomic_DNA"/>
</dbReference>
<dbReference type="Proteomes" id="UP000694257">
    <property type="component" value="Chromosome"/>
</dbReference>
<proteinExistence type="predicted"/>